<evidence type="ECO:0000313" key="2">
    <source>
        <dbReference type="Proteomes" id="UP000499080"/>
    </source>
</evidence>
<evidence type="ECO:0000313" key="1">
    <source>
        <dbReference type="EMBL" id="GBL74442.1"/>
    </source>
</evidence>
<dbReference type="Proteomes" id="UP000499080">
    <property type="component" value="Unassembled WGS sequence"/>
</dbReference>
<dbReference type="InterPro" id="IPR036397">
    <property type="entry name" value="RNaseH_sf"/>
</dbReference>
<protein>
    <submittedName>
        <fullName evidence="1">Uncharacterized protein</fullName>
    </submittedName>
</protein>
<comment type="caution">
    <text evidence="1">The sequence shown here is derived from an EMBL/GenBank/DDBJ whole genome shotgun (WGS) entry which is preliminary data.</text>
</comment>
<dbReference type="Gene3D" id="3.30.420.10">
    <property type="entry name" value="Ribonuclease H-like superfamily/Ribonuclease H"/>
    <property type="match status" value="1"/>
</dbReference>
<keyword evidence="2" id="KW-1185">Reference proteome</keyword>
<gene>
    <name evidence="1" type="ORF">AVEN_235392_1</name>
</gene>
<reference evidence="1 2" key="1">
    <citation type="journal article" date="2019" name="Sci. Rep.">
        <title>Orb-weaving spider Araneus ventricosus genome elucidates the spidroin gene catalogue.</title>
        <authorList>
            <person name="Kono N."/>
            <person name="Nakamura H."/>
            <person name="Ohtoshi R."/>
            <person name="Moran D.A.P."/>
            <person name="Shinohara A."/>
            <person name="Yoshida Y."/>
            <person name="Fujiwara M."/>
            <person name="Mori M."/>
            <person name="Tomita M."/>
            <person name="Arakawa K."/>
        </authorList>
    </citation>
    <scope>NUCLEOTIDE SEQUENCE [LARGE SCALE GENOMIC DNA]</scope>
</reference>
<proteinExistence type="predicted"/>
<name>A0A4Y2A3R6_ARAVE</name>
<dbReference type="GO" id="GO:0003676">
    <property type="term" value="F:nucleic acid binding"/>
    <property type="evidence" value="ECO:0007669"/>
    <property type="project" value="InterPro"/>
</dbReference>
<dbReference type="AlphaFoldDB" id="A0A4Y2A3R6"/>
<accession>A0A4Y2A3R6</accession>
<sequence length="110" mass="13332">MFTIFSDIRNIVHREFVSQDLTVNRESYWKILRRLRKNIPPSRRDLLQEKKWNLLECAFQCFLINAPLVVCELLSNRIMLWLPHLSYWSDLFSVYSFLFPMHHSASTRRS</sequence>
<organism evidence="1 2">
    <name type="scientific">Araneus ventricosus</name>
    <name type="common">Orbweaver spider</name>
    <name type="synonym">Epeira ventricosa</name>
    <dbReference type="NCBI Taxonomy" id="182803"/>
    <lineage>
        <taxon>Eukaryota</taxon>
        <taxon>Metazoa</taxon>
        <taxon>Ecdysozoa</taxon>
        <taxon>Arthropoda</taxon>
        <taxon>Chelicerata</taxon>
        <taxon>Arachnida</taxon>
        <taxon>Araneae</taxon>
        <taxon>Araneomorphae</taxon>
        <taxon>Entelegynae</taxon>
        <taxon>Araneoidea</taxon>
        <taxon>Araneidae</taxon>
        <taxon>Araneus</taxon>
    </lineage>
</organism>
<dbReference type="EMBL" id="BGPR01000005">
    <property type="protein sequence ID" value="GBL74442.1"/>
    <property type="molecule type" value="Genomic_DNA"/>
</dbReference>